<reference evidence="3" key="1">
    <citation type="submission" date="2015-11" db="EMBL/GenBank/DDBJ databases">
        <authorList>
            <person name="Anvar S.Y."/>
        </authorList>
    </citation>
    <scope>NUCLEOTIDE SEQUENCE [LARGE SCALE GENOMIC DNA]</scope>
</reference>
<evidence type="ECO:0000313" key="3">
    <source>
        <dbReference type="Proteomes" id="UP000064525"/>
    </source>
</evidence>
<keyword evidence="1" id="KW-1133">Transmembrane helix</keyword>
<dbReference type="KEGG" id="hty:BN2458_PEG0650"/>
<dbReference type="Proteomes" id="UP000064525">
    <property type="component" value="Chromosome I"/>
</dbReference>
<sequence length="58" mass="6422">MLHEIKVVNVKMTLYNVSIIRANLDGLGFVFLGFLKSAFLRSANNCFIDLGVLGLCEC</sequence>
<name>A0A0S4PW26_9HELI</name>
<organism evidence="2 3">
    <name type="scientific">Helicobacter typhlonius</name>
    <dbReference type="NCBI Taxonomy" id="76936"/>
    <lineage>
        <taxon>Bacteria</taxon>
        <taxon>Pseudomonadati</taxon>
        <taxon>Campylobacterota</taxon>
        <taxon>Epsilonproteobacteria</taxon>
        <taxon>Campylobacterales</taxon>
        <taxon>Helicobacteraceae</taxon>
        <taxon>Helicobacter</taxon>
    </lineage>
</organism>
<proteinExistence type="predicted"/>
<dbReference type="PATRIC" id="fig|76936.10.peg.635"/>
<gene>
    <name evidence="2" type="ORF">BN2458_PEG0650</name>
</gene>
<evidence type="ECO:0000256" key="1">
    <source>
        <dbReference type="SAM" id="Phobius"/>
    </source>
</evidence>
<dbReference type="AlphaFoldDB" id="A0A0S4PW26"/>
<feature type="transmembrane region" description="Helical" evidence="1">
    <location>
        <begin position="12"/>
        <end position="35"/>
    </location>
</feature>
<keyword evidence="1" id="KW-0812">Transmembrane</keyword>
<keyword evidence="1" id="KW-0472">Membrane</keyword>
<dbReference type="EMBL" id="LN907858">
    <property type="protein sequence ID" value="CUU39536.1"/>
    <property type="molecule type" value="Genomic_DNA"/>
</dbReference>
<evidence type="ECO:0000313" key="2">
    <source>
        <dbReference type="EMBL" id="CUU39536.1"/>
    </source>
</evidence>
<accession>A0A0S4PW26</accession>
<protein>
    <submittedName>
        <fullName evidence="2">Predicted membrane-associated</fullName>
    </submittedName>
</protein>